<dbReference type="Pfam" id="PF05866">
    <property type="entry name" value="RusA"/>
    <property type="match status" value="1"/>
</dbReference>
<proteinExistence type="predicted"/>
<dbReference type="Proteomes" id="UP001153069">
    <property type="component" value="Unassembled WGS sequence"/>
</dbReference>
<keyword evidence="2" id="KW-1185">Reference proteome</keyword>
<gene>
    <name evidence="1" type="ORF">SEMRO_101_G051730.1</name>
</gene>
<dbReference type="GO" id="GO:0006281">
    <property type="term" value="P:DNA repair"/>
    <property type="evidence" value="ECO:0007669"/>
    <property type="project" value="InterPro"/>
</dbReference>
<comment type="caution">
    <text evidence="1">The sequence shown here is derived from an EMBL/GenBank/DDBJ whole genome shotgun (WGS) entry which is preliminary data.</text>
</comment>
<protein>
    <submittedName>
        <fullName evidence="1">Uncharacterized protein</fullName>
    </submittedName>
</protein>
<evidence type="ECO:0000313" key="1">
    <source>
        <dbReference type="EMBL" id="CAB9501168.1"/>
    </source>
</evidence>
<dbReference type="InterPro" id="IPR036614">
    <property type="entry name" value="RusA-like_sf"/>
</dbReference>
<evidence type="ECO:0000313" key="2">
    <source>
        <dbReference type="Proteomes" id="UP001153069"/>
    </source>
</evidence>
<sequence>MLAFKDAVKTAIPEARNGPIFGKKEAVSMTIKFYLKRPNSDFVRGIRNAGALKACFHGLFSAALIRPDIDNLCKFVLDSCNGILYYDDFQVVKLVALKLRDNTGNCMGRTVIEIAPFQNHEAL</sequence>
<dbReference type="SUPFAM" id="SSF103084">
    <property type="entry name" value="Holliday junction resolvase RusA"/>
    <property type="match status" value="1"/>
</dbReference>
<reference evidence="1" key="1">
    <citation type="submission" date="2020-06" db="EMBL/GenBank/DDBJ databases">
        <authorList>
            <consortium name="Plant Systems Biology data submission"/>
        </authorList>
    </citation>
    <scope>NUCLEOTIDE SEQUENCE</scope>
    <source>
        <strain evidence="1">D6</strain>
    </source>
</reference>
<dbReference type="AlphaFoldDB" id="A0A9N8DDU4"/>
<dbReference type="GO" id="GO:0006310">
    <property type="term" value="P:DNA recombination"/>
    <property type="evidence" value="ECO:0007669"/>
    <property type="project" value="InterPro"/>
</dbReference>
<dbReference type="GO" id="GO:0000287">
    <property type="term" value="F:magnesium ion binding"/>
    <property type="evidence" value="ECO:0007669"/>
    <property type="project" value="InterPro"/>
</dbReference>
<name>A0A9N8DDU4_9STRA</name>
<organism evidence="1 2">
    <name type="scientific">Seminavis robusta</name>
    <dbReference type="NCBI Taxonomy" id="568900"/>
    <lineage>
        <taxon>Eukaryota</taxon>
        <taxon>Sar</taxon>
        <taxon>Stramenopiles</taxon>
        <taxon>Ochrophyta</taxon>
        <taxon>Bacillariophyta</taxon>
        <taxon>Bacillariophyceae</taxon>
        <taxon>Bacillariophycidae</taxon>
        <taxon>Naviculales</taxon>
        <taxon>Naviculaceae</taxon>
        <taxon>Seminavis</taxon>
    </lineage>
</organism>
<dbReference type="Gene3D" id="3.30.1330.70">
    <property type="entry name" value="Holliday junction resolvase RusA"/>
    <property type="match status" value="1"/>
</dbReference>
<accession>A0A9N8DDU4</accession>
<dbReference type="InterPro" id="IPR008822">
    <property type="entry name" value="Endonuclease_RusA-like"/>
</dbReference>
<dbReference type="EMBL" id="CAICTM010000100">
    <property type="protein sequence ID" value="CAB9501168.1"/>
    <property type="molecule type" value="Genomic_DNA"/>
</dbReference>